<name>A0A242MVA2_CABSO</name>
<feature type="region of interest" description="Disordered" evidence="1">
    <location>
        <begin position="305"/>
        <end position="354"/>
    </location>
</feature>
<dbReference type="InterPro" id="IPR005094">
    <property type="entry name" value="Endonuclease_MobA/VirD2"/>
</dbReference>
<organism evidence="3 4">
    <name type="scientific">Caballeronia sordidicola</name>
    <name type="common">Burkholderia sordidicola</name>
    <dbReference type="NCBI Taxonomy" id="196367"/>
    <lineage>
        <taxon>Bacteria</taxon>
        <taxon>Pseudomonadati</taxon>
        <taxon>Pseudomonadota</taxon>
        <taxon>Betaproteobacteria</taxon>
        <taxon>Burkholderiales</taxon>
        <taxon>Burkholderiaceae</taxon>
        <taxon>Caballeronia</taxon>
    </lineage>
</organism>
<sequence>MASEGGFSDSGSHDFDFELAVNGRRNNARRLTLGHPKSKGQLSRIVNRVPEVMVKVSGGGKSAQHVRAHLDYITRNGKLDALTEQGDVVSGKDDVRDLADEWNLEAGANQGKNRQAFNIVLSMPVGTDPHKLFTAAQNFAREQFWGKHQYLMVLHTPETDPHKDAPPHPHVHLVVKAEGIENKKARLYIRKATLEKWRGSFAEQLRAQGVEANATPRDIRGQTKKAKSPAIYFSEKNGKSSVLRSKFEEARQDLTHGESKPKPWETAILNRRRAIVRTFLSAAAELRKEGDIPLATAVERYIEELPRPDTERHQIKRALATHVQQQRAKQGKEREPEPGAHQKSHPITDPNKDR</sequence>
<evidence type="ECO:0000313" key="3">
    <source>
        <dbReference type="EMBL" id="OTP75370.1"/>
    </source>
</evidence>
<keyword evidence="3" id="KW-0540">Nuclease</keyword>
<reference evidence="3 4" key="1">
    <citation type="submission" date="2017-03" db="EMBL/GenBank/DDBJ databases">
        <title>Genome analysis of strain PAMC 26577.</title>
        <authorList>
            <person name="Oh H.-M."/>
            <person name="Yang J.-A."/>
        </authorList>
    </citation>
    <scope>NUCLEOTIDE SEQUENCE [LARGE SCALE GENOMIC DNA]</scope>
    <source>
        <strain evidence="3 4">PAMC 26577</strain>
    </source>
</reference>
<accession>A0A242MVA2</accession>
<protein>
    <submittedName>
        <fullName evidence="3">IncQ plasmid conjugative transfer DNA nicking endonuclease TraR</fullName>
    </submittedName>
</protein>
<proteinExistence type="predicted"/>
<gene>
    <name evidence="3" type="ORF">PAMC26577_13175</name>
</gene>
<keyword evidence="3" id="KW-0255">Endonuclease</keyword>
<evidence type="ECO:0000259" key="2">
    <source>
        <dbReference type="Pfam" id="PF03432"/>
    </source>
</evidence>
<dbReference type="Gene3D" id="3.30.930.30">
    <property type="match status" value="1"/>
</dbReference>
<dbReference type="EMBL" id="NBTZ01000050">
    <property type="protein sequence ID" value="OTP75370.1"/>
    <property type="molecule type" value="Genomic_DNA"/>
</dbReference>
<dbReference type="RefSeq" id="WP_083637521.1">
    <property type="nucleotide sequence ID" value="NZ_MSRG01000009.1"/>
</dbReference>
<evidence type="ECO:0000313" key="4">
    <source>
        <dbReference type="Proteomes" id="UP000195221"/>
    </source>
</evidence>
<dbReference type="GO" id="GO:0004519">
    <property type="term" value="F:endonuclease activity"/>
    <property type="evidence" value="ECO:0007669"/>
    <property type="project" value="UniProtKB-KW"/>
</dbReference>
<dbReference type="Proteomes" id="UP000195221">
    <property type="component" value="Unassembled WGS sequence"/>
</dbReference>
<feature type="domain" description="MobA/VirD2-like nuclease" evidence="2">
    <location>
        <begin position="72"/>
        <end position="189"/>
    </location>
</feature>
<keyword evidence="3" id="KW-0378">Hydrolase</keyword>
<evidence type="ECO:0000256" key="1">
    <source>
        <dbReference type="SAM" id="MobiDB-lite"/>
    </source>
</evidence>
<feature type="compositionally biased region" description="Basic and acidic residues" evidence="1">
    <location>
        <begin position="330"/>
        <end position="340"/>
    </location>
</feature>
<dbReference type="AlphaFoldDB" id="A0A242MVA2"/>
<comment type="caution">
    <text evidence="3">The sequence shown here is derived from an EMBL/GenBank/DDBJ whole genome shotgun (WGS) entry which is preliminary data.</text>
</comment>
<dbReference type="Pfam" id="PF03432">
    <property type="entry name" value="Relaxase"/>
    <property type="match status" value="1"/>
</dbReference>